<name>A0AAD7AM77_9AGAR</name>
<gene>
    <name evidence="1" type="ORF">DFH08DRAFT_799694</name>
</gene>
<evidence type="ECO:0000313" key="2">
    <source>
        <dbReference type="Proteomes" id="UP001218218"/>
    </source>
</evidence>
<organism evidence="1 2">
    <name type="scientific">Mycena albidolilacea</name>
    <dbReference type="NCBI Taxonomy" id="1033008"/>
    <lineage>
        <taxon>Eukaryota</taxon>
        <taxon>Fungi</taxon>
        <taxon>Dikarya</taxon>
        <taxon>Basidiomycota</taxon>
        <taxon>Agaricomycotina</taxon>
        <taxon>Agaricomycetes</taxon>
        <taxon>Agaricomycetidae</taxon>
        <taxon>Agaricales</taxon>
        <taxon>Marasmiineae</taxon>
        <taxon>Mycenaceae</taxon>
        <taxon>Mycena</taxon>
    </lineage>
</organism>
<keyword evidence="2" id="KW-1185">Reference proteome</keyword>
<sequence length="119" mass="13530">MCKPVALALRWLFRWLSYCFSMFFPVSKKIAFLLPYAKTLQKARFHFAEILKEILRKLNEDFSNVGGSSDERIQAILLPGQTEFCCAGGESDHLGTIRVFFCDKDSLNFVSEVGIGLIK</sequence>
<evidence type="ECO:0000313" key="1">
    <source>
        <dbReference type="EMBL" id="KAJ7362675.1"/>
    </source>
</evidence>
<dbReference type="AlphaFoldDB" id="A0AAD7AM77"/>
<dbReference type="EMBL" id="JARIHO010000004">
    <property type="protein sequence ID" value="KAJ7362675.1"/>
    <property type="molecule type" value="Genomic_DNA"/>
</dbReference>
<protein>
    <submittedName>
        <fullName evidence="1">Uncharacterized protein</fullName>
    </submittedName>
</protein>
<comment type="caution">
    <text evidence="1">The sequence shown here is derived from an EMBL/GenBank/DDBJ whole genome shotgun (WGS) entry which is preliminary data.</text>
</comment>
<reference evidence="1" key="1">
    <citation type="submission" date="2023-03" db="EMBL/GenBank/DDBJ databases">
        <title>Massive genome expansion in bonnet fungi (Mycena s.s.) driven by repeated elements and novel gene families across ecological guilds.</title>
        <authorList>
            <consortium name="Lawrence Berkeley National Laboratory"/>
            <person name="Harder C.B."/>
            <person name="Miyauchi S."/>
            <person name="Viragh M."/>
            <person name="Kuo A."/>
            <person name="Thoen E."/>
            <person name="Andreopoulos B."/>
            <person name="Lu D."/>
            <person name="Skrede I."/>
            <person name="Drula E."/>
            <person name="Henrissat B."/>
            <person name="Morin E."/>
            <person name="Kohler A."/>
            <person name="Barry K."/>
            <person name="LaButti K."/>
            <person name="Morin E."/>
            <person name="Salamov A."/>
            <person name="Lipzen A."/>
            <person name="Mereny Z."/>
            <person name="Hegedus B."/>
            <person name="Baldrian P."/>
            <person name="Stursova M."/>
            <person name="Weitz H."/>
            <person name="Taylor A."/>
            <person name="Grigoriev I.V."/>
            <person name="Nagy L.G."/>
            <person name="Martin F."/>
            <person name="Kauserud H."/>
        </authorList>
    </citation>
    <scope>NUCLEOTIDE SEQUENCE</scope>
    <source>
        <strain evidence="1">CBHHK002</strain>
    </source>
</reference>
<accession>A0AAD7AM77</accession>
<dbReference type="Proteomes" id="UP001218218">
    <property type="component" value="Unassembled WGS sequence"/>
</dbReference>
<proteinExistence type="predicted"/>